<dbReference type="Pfam" id="PF08668">
    <property type="entry name" value="HDOD"/>
    <property type="match status" value="1"/>
</dbReference>
<dbReference type="PANTHER" id="PTHR33525">
    <property type="match status" value="1"/>
</dbReference>
<dbReference type="PANTHER" id="PTHR33525:SF6">
    <property type="entry name" value="HDOD DOMAIN-CONTAINING PROTEIN"/>
    <property type="match status" value="1"/>
</dbReference>
<dbReference type="RefSeq" id="WP_144890826.1">
    <property type="nucleotide sequence ID" value="NZ_CP042218.1"/>
</dbReference>
<keyword evidence="3" id="KW-1185">Reference proteome</keyword>
<dbReference type="KEGG" id="lug:FPZ22_04575"/>
<reference evidence="2 3" key="1">
    <citation type="submission" date="2019-07" db="EMBL/GenBank/DDBJ databases">
        <title>Full genome sequence of Luteimonas sp. Gr-4.</title>
        <authorList>
            <person name="Im W.-T."/>
        </authorList>
    </citation>
    <scope>NUCLEOTIDE SEQUENCE [LARGE SCALE GENOMIC DNA]</scope>
    <source>
        <strain evidence="2 3">Gr-4</strain>
    </source>
</reference>
<name>A0A518N2U4_9GAMM</name>
<dbReference type="AlphaFoldDB" id="A0A518N2U4"/>
<evidence type="ECO:0000313" key="3">
    <source>
        <dbReference type="Proteomes" id="UP000316584"/>
    </source>
</evidence>
<dbReference type="EMBL" id="CP042218">
    <property type="protein sequence ID" value="QDW66255.1"/>
    <property type="molecule type" value="Genomic_DNA"/>
</dbReference>
<dbReference type="SUPFAM" id="SSF109604">
    <property type="entry name" value="HD-domain/PDEase-like"/>
    <property type="match status" value="1"/>
</dbReference>
<evidence type="ECO:0000259" key="1">
    <source>
        <dbReference type="PROSITE" id="PS51833"/>
    </source>
</evidence>
<dbReference type="Proteomes" id="UP000316584">
    <property type="component" value="Chromosome"/>
</dbReference>
<dbReference type="SUPFAM" id="SSF52172">
    <property type="entry name" value="CheY-like"/>
    <property type="match status" value="1"/>
</dbReference>
<evidence type="ECO:0000313" key="2">
    <source>
        <dbReference type="EMBL" id="QDW66255.1"/>
    </source>
</evidence>
<dbReference type="PIRSF" id="PIRSF036883">
    <property type="entry name" value="RR_HD-GYP_mod"/>
    <property type="match status" value="1"/>
</dbReference>
<dbReference type="InterPro" id="IPR014626">
    <property type="entry name" value="Sig_transdc_resp-reg_put"/>
</dbReference>
<feature type="domain" description="HDOD" evidence="1">
    <location>
        <begin position="134"/>
        <end position="301"/>
    </location>
</feature>
<accession>A0A518N2U4</accession>
<organism evidence="2 3">
    <name type="scientific">Luteimonas granuli</name>
    <dbReference type="NCBI Taxonomy" id="1176533"/>
    <lineage>
        <taxon>Bacteria</taxon>
        <taxon>Pseudomonadati</taxon>
        <taxon>Pseudomonadota</taxon>
        <taxon>Gammaproteobacteria</taxon>
        <taxon>Lysobacterales</taxon>
        <taxon>Lysobacteraceae</taxon>
        <taxon>Luteimonas</taxon>
    </lineage>
</organism>
<dbReference type="InterPro" id="IPR052340">
    <property type="entry name" value="RNase_Y/CdgJ"/>
</dbReference>
<dbReference type="InterPro" id="IPR013976">
    <property type="entry name" value="HDOD"/>
</dbReference>
<sequence length="356" mass="37603">MHIVFVEGEPGPMDGLTRALAEFGLDWSVETVSGAENMDALDTADVLVSGMPSDPAARDRLVALRARFPGAVRVLLLGPDQDAGAVGLLDGAHRVLQAPLDANELIDAVEGIGDLRELLDSATLKQYVGRVDSLPAAPRMYFQLARLMRDPDVGLGRIAEELSQDPALVARVLRLCNSAYFSAGREITDIRSAVARLGLQTVHRVVLASEAFGNAAGLSAAEREAMQDRALRTSRLVGRLLAGPSAELAATAGLLAEVGRLLPPPADGAAAPEYTEAGAYLLGLWGLPMPIVEAVAFHRRPRRGRASGFWVTGALHVAAALVAGEGLDDAYLQSVGVSARLPQWRALMEQDARSAA</sequence>
<proteinExistence type="predicted"/>
<dbReference type="OrthoDB" id="5755654at2"/>
<dbReference type="Gene3D" id="1.10.3210.10">
    <property type="entry name" value="Hypothetical protein af1432"/>
    <property type="match status" value="1"/>
</dbReference>
<dbReference type="InterPro" id="IPR011006">
    <property type="entry name" value="CheY-like_superfamily"/>
</dbReference>
<gene>
    <name evidence="2" type="ORF">FPZ22_04575</name>
</gene>
<protein>
    <submittedName>
        <fullName evidence="2">HDOD domain-containing protein</fullName>
    </submittedName>
</protein>
<dbReference type="PROSITE" id="PS51833">
    <property type="entry name" value="HDOD"/>
    <property type="match status" value="1"/>
</dbReference>